<keyword evidence="5" id="KW-1133">Transmembrane helix</keyword>
<keyword evidence="4" id="KW-0325">Glycoprotein</keyword>
<name>A0A314L8M5_NICAT</name>
<sequence>MKMEHHLKLCTRSKNKFLTTKFISIFFFTLFLFVILFHIQYSYPFDFFLSARSQRCAFRSQENYSDVKETMTAKLKDSVTFLPLQDLRFRETATTGHTWFMSSLNDTHEENEAEHLYFPSKASKGRLLCFKGRDTKDGTKNSYALAWRESLPDSAILLEGLTFVSYTYYDHHNLWHGLSAVAPFVRWSMKNKCLKPARWVLFHWGELRLRMGSWVQQLMQANFGKVKVEGFDRDVPYCFEKAVVMRHETSQMGQENKLKVFDLLRCKARSYCGINPAGKGREINENGFSIIRLTLLMRRGSRSFKNAPAVTDIFAKECARVKGCILQVVQSDDLSFCDQVKVLTNTDIVASPCGAQLTNMLFMDRESSVMEFYPKGWLEYAGSGQYAYHWMANQSGMKHQGAWWDPMGKECPSPKDRLQCFLFHKDGMVGHNETYFTEWVRRVIDHVRLIKLEQASANQANEQQYDSKACIC</sequence>
<dbReference type="Pfam" id="PF04577">
    <property type="entry name" value="Glyco_transf_61"/>
    <property type="match status" value="1"/>
</dbReference>
<dbReference type="InterPro" id="IPR049625">
    <property type="entry name" value="Glyco_transf_61_cat"/>
</dbReference>
<evidence type="ECO:0000256" key="3">
    <source>
        <dbReference type="ARBA" id="ARBA00022679"/>
    </source>
</evidence>
<dbReference type="AlphaFoldDB" id="A0A314L8M5"/>
<dbReference type="GO" id="GO:0000139">
    <property type="term" value="C:Golgi membrane"/>
    <property type="evidence" value="ECO:0007669"/>
    <property type="project" value="UniProtKB-SubCell"/>
</dbReference>
<dbReference type="EMBL" id="MJEQ01000333">
    <property type="protein sequence ID" value="OIT37254.1"/>
    <property type="molecule type" value="Genomic_DNA"/>
</dbReference>
<evidence type="ECO:0000256" key="2">
    <source>
        <dbReference type="ARBA" id="ARBA00022676"/>
    </source>
</evidence>
<evidence type="ECO:0000256" key="5">
    <source>
        <dbReference type="SAM" id="Phobius"/>
    </source>
</evidence>
<evidence type="ECO:0000259" key="6">
    <source>
        <dbReference type="Pfam" id="PF04577"/>
    </source>
</evidence>
<proteinExistence type="predicted"/>
<accession>A0A314L8M5</accession>
<keyword evidence="3" id="KW-0808">Transferase</keyword>
<reference evidence="7" key="1">
    <citation type="submission" date="2016-11" db="EMBL/GenBank/DDBJ databases">
        <title>The genome of Nicotiana attenuata.</title>
        <authorList>
            <person name="Xu S."/>
            <person name="Brockmoeller T."/>
            <person name="Gaquerel E."/>
            <person name="Navarro A."/>
            <person name="Kuhl H."/>
            <person name="Gase K."/>
            <person name="Ling Z."/>
            <person name="Zhou W."/>
            <person name="Kreitzer C."/>
            <person name="Stanke M."/>
            <person name="Tang H."/>
            <person name="Lyons E."/>
            <person name="Pandey P."/>
            <person name="Pandey S.P."/>
            <person name="Timmermann B."/>
            <person name="Baldwin I.T."/>
        </authorList>
    </citation>
    <scope>NUCLEOTIDE SEQUENCE [LARGE SCALE GENOMIC DNA]</scope>
    <source>
        <strain evidence="7">UT</strain>
    </source>
</reference>
<feature type="domain" description="Glycosyltransferase 61 catalytic" evidence="6">
    <location>
        <begin position="276"/>
        <end position="370"/>
    </location>
</feature>
<keyword evidence="8" id="KW-1185">Reference proteome</keyword>
<dbReference type="STRING" id="49451.A0A314L8M5"/>
<dbReference type="Proteomes" id="UP000187609">
    <property type="component" value="Unassembled WGS sequence"/>
</dbReference>
<evidence type="ECO:0000256" key="4">
    <source>
        <dbReference type="ARBA" id="ARBA00023180"/>
    </source>
</evidence>
<keyword evidence="5" id="KW-0812">Transmembrane</keyword>
<keyword evidence="5" id="KW-0472">Membrane</keyword>
<gene>
    <name evidence="7" type="ORF">A4A49_64452</name>
</gene>
<protein>
    <recommendedName>
        <fullName evidence="6">Glycosyltransferase 61 catalytic domain-containing protein</fullName>
    </recommendedName>
</protein>
<dbReference type="GO" id="GO:0016763">
    <property type="term" value="F:pentosyltransferase activity"/>
    <property type="evidence" value="ECO:0007669"/>
    <property type="project" value="UniProtKB-ARBA"/>
</dbReference>
<evidence type="ECO:0000313" key="7">
    <source>
        <dbReference type="EMBL" id="OIT37254.1"/>
    </source>
</evidence>
<keyword evidence="2" id="KW-0328">Glycosyltransferase</keyword>
<feature type="transmembrane region" description="Helical" evidence="5">
    <location>
        <begin position="21"/>
        <end position="43"/>
    </location>
</feature>
<organism evidence="7 8">
    <name type="scientific">Nicotiana attenuata</name>
    <name type="common">Coyote tobacco</name>
    <dbReference type="NCBI Taxonomy" id="49451"/>
    <lineage>
        <taxon>Eukaryota</taxon>
        <taxon>Viridiplantae</taxon>
        <taxon>Streptophyta</taxon>
        <taxon>Embryophyta</taxon>
        <taxon>Tracheophyta</taxon>
        <taxon>Spermatophyta</taxon>
        <taxon>Magnoliopsida</taxon>
        <taxon>eudicotyledons</taxon>
        <taxon>Gunneridae</taxon>
        <taxon>Pentapetalae</taxon>
        <taxon>asterids</taxon>
        <taxon>lamiids</taxon>
        <taxon>Solanales</taxon>
        <taxon>Solanaceae</taxon>
        <taxon>Nicotianoideae</taxon>
        <taxon>Nicotianeae</taxon>
        <taxon>Nicotiana</taxon>
    </lineage>
</organism>
<comment type="caution">
    <text evidence="7">The sequence shown here is derived from an EMBL/GenBank/DDBJ whole genome shotgun (WGS) entry which is preliminary data.</text>
</comment>
<dbReference type="Gramene" id="OIT37254">
    <property type="protein sequence ID" value="OIT37254"/>
    <property type="gene ID" value="A4A49_64452"/>
</dbReference>
<dbReference type="InterPro" id="IPR007657">
    <property type="entry name" value="Glycosyltransferase_61"/>
</dbReference>
<evidence type="ECO:0000256" key="1">
    <source>
        <dbReference type="ARBA" id="ARBA00004323"/>
    </source>
</evidence>
<dbReference type="PANTHER" id="PTHR20961:SF35">
    <property type="entry name" value="GLYCOSYLTRANSFERASE FAMILY 61 PROTEIN"/>
    <property type="match status" value="1"/>
</dbReference>
<comment type="subcellular location">
    <subcellularLocation>
        <location evidence="1">Golgi apparatus membrane</location>
        <topology evidence="1">Single-pass type II membrane protein</topology>
    </subcellularLocation>
</comment>
<dbReference type="PANTHER" id="PTHR20961">
    <property type="entry name" value="GLYCOSYLTRANSFERASE"/>
    <property type="match status" value="1"/>
</dbReference>
<evidence type="ECO:0000313" key="8">
    <source>
        <dbReference type="Proteomes" id="UP000187609"/>
    </source>
</evidence>